<name>A0A6L9MPQ2_9ALTE</name>
<protein>
    <submittedName>
        <fullName evidence="1">Uncharacterized protein</fullName>
    </submittedName>
</protein>
<organism evidence="1 2">
    <name type="scientific">Alteromonas hispanica</name>
    <dbReference type="NCBI Taxonomy" id="315421"/>
    <lineage>
        <taxon>Bacteria</taxon>
        <taxon>Pseudomonadati</taxon>
        <taxon>Pseudomonadota</taxon>
        <taxon>Gammaproteobacteria</taxon>
        <taxon>Alteromonadales</taxon>
        <taxon>Alteromonadaceae</taxon>
        <taxon>Alteromonas/Salinimonas group</taxon>
        <taxon>Alteromonas</taxon>
    </lineage>
</organism>
<proteinExistence type="predicted"/>
<comment type="caution">
    <text evidence="1">The sequence shown here is derived from an EMBL/GenBank/DDBJ whole genome shotgun (WGS) entry which is preliminary data.</text>
</comment>
<reference evidence="1 2" key="1">
    <citation type="submission" date="2020-01" db="EMBL/GenBank/DDBJ databases">
        <title>Genomes of bacteria type strains.</title>
        <authorList>
            <person name="Chen J."/>
            <person name="Zhu S."/>
            <person name="Yang J."/>
        </authorList>
    </citation>
    <scope>NUCLEOTIDE SEQUENCE [LARGE SCALE GENOMIC DNA]</scope>
    <source>
        <strain evidence="1 2">LMG 22958</strain>
    </source>
</reference>
<dbReference type="EMBL" id="JAAAWP010000001">
    <property type="protein sequence ID" value="NDW20199.1"/>
    <property type="molecule type" value="Genomic_DNA"/>
</dbReference>
<keyword evidence="2" id="KW-1185">Reference proteome</keyword>
<accession>A0A6L9MPQ2</accession>
<evidence type="ECO:0000313" key="2">
    <source>
        <dbReference type="Proteomes" id="UP000478837"/>
    </source>
</evidence>
<dbReference type="RefSeq" id="WP_071979066.1">
    <property type="nucleotide sequence ID" value="NZ_JAAAWP010000001.1"/>
</dbReference>
<dbReference type="Proteomes" id="UP000478837">
    <property type="component" value="Unassembled WGS sequence"/>
</dbReference>
<sequence length="118" mass="13654">MQTGNKSVDQLIAKYGILSTPGVNEFQRRVRLTGGDERANNLPFCMYQKVAYAPLSQFFSVHHFYLPSHKGKLASFLFDEKGNLIEQVYYQRVARWVKVCRKLEQLVKRSKQDIQLAA</sequence>
<gene>
    <name evidence="1" type="ORF">GTW09_01455</name>
</gene>
<evidence type="ECO:0000313" key="1">
    <source>
        <dbReference type="EMBL" id="NDW20199.1"/>
    </source>
</evidence>
<dbReference type="AlphaFoldDB" id="A0A6L9MPQ2"/>